<dbReference type="Pfam" id="PF02767">
    <property type="entry name" value="DNA_pol3_beta_2"/>
    <property type="match status" value="1"/>
</dbReference>
<evidence type="ECO:0000256" key="5">
    <source>
        <dbReference type="ARBA" id="ARBA00022679"/>
    </source>
</evidence>
<proteinExistence type="inferred from homology"/>
<feature type="domain" description="DNA polymerase III beta sliding clamp central" evidence="12">
    <location>
        <begin position="132"/>
        <end position="244"/>
    </location>
</feature>
<dbReference type="PIRSF" id="PIRSF000804">
    <property type="entry name" value="DNA_pol_III_b"/>
    <property type="match status" value="1"/>
</dbReference>
<dbReference type="GO" id="GO:0005737">
    <property type="term" value="C:cytoplasm"/>
    <property type="evidence" value="ECO:0007669"/>
    <property type="project" value="UniProtKB-SubCell"/>
</dbReference>
<evidence type="ECO:0000256" key="3">
    <source>
        <dbReference type="ARBA" id="ARBA00021035"/>
    </source>
</evidence>
<dbReference type="OrthoDB" id="8421503at2"/>
<dbReference type="InterPro" id="IPR022635">
    <property type="entry name" value="DNA_polIII_beta_C"/>
</dbReference>
<evidence type="ECO:0000256" key="10">
    <source>
        <dbReference type="PIRNR" id="PIRNR000804"/>
    </source>
</evidence>
<keyword evidence="5 10" id="KW-0808">Transferase</keyword>
<dbReference type="SUPFAM" id="SSF55979">
    <property type="entry name" value="DNA clamp"/>
    <property type="match status" value="3"/>
</dbReference>
<dbReference type="GO" id="GO:0009360">
    <property type="term" value="C:DNA polymerase III complex"/>
    <property type="evidence" value="ECO:0007669"/>
    <property type="project" value="InterPro"/>
</dbReference>
<evidence type="ECO:0000256" key="1">
    <source>
        <dbReference type="ARBA" id="ARBA00004496"/>
    </source>
</evidence>
<feature type="domain" description="DNA polymerase III beta sliding clamp C-terminal" evidence="13">
    <location>
        <begin position="246"/>
        <end position="366"/>
    </location>
</feature>
<evidence type="ECO:0000259" key="12">
    <source>
        <dbReference type="Pfam" id="PF02767"/>
    </source>
</evidence>
<dbReference type="InterPro" id="IPR046938">
    <property type="entry name" value="DNA_clamp_sf"/>
</dbReference>
<keyword evidence="6 10" id="KW-0548">Nucleotidyltransferase</keyword>
<accession>A0A5B8XGD8</accession>
<dbReference type="GO" id="GO:0003677">
    <property type="term" value="F:DNA binding"/>
    <property type="evidence" value="ECO:0007669"/>
    <property type="project" value="UniProtKB-UniRule"/>
</dbReference>
<protein>
    <recommendedName>
        <fullName evidence="3 10">Beta sliding clamp</fullName>
    </recommendedName>
</protein>
<dbReference type="Pfam" id="PF02768">
    <property type="entry name" value="DNA_pol3_beta_3"/>
    <property type="match status" value="1"/>
</dbReference>
<dbReference type="PANTHER" id="PTHR30478:SF0">
    <property type="entry name" value="BETA SLIDING CLAMP"/>
    <property type="match status" value="1"/>
</dbReference>
<dbReference type="SMART" id="SM00480">
    <property type="entry name" value="POL3Bc"/>
    <property type="match status" value="1"/>
</dbReference>
<dbReference type="InterPro" id="IPR022634">
    <property type="entry name" value="DNA_polIII_beta_N"/>
</dbReference>
<evidence type="ECO:0000259" key="13">
    <source>
        <dbReference type="Pfam" id="PF02768"/>
    </source>
</evidence>
<evidence type="ECO:0000259" key="11">
    <source>
        <dbReference type="Pfam" id="PF00712"/>
    </source>
</evidence>
<name>A0A5B8XGD8_9RICK</name>
<keyword evidence="8 10" id="KW-0239">DNA-directed DNA polymerase</keyword>
<evidence type="ECO:0000256" key="7">
    <source>
        <dbReference type="ARBA" id="ARBA00022705"/>
    </source>
</evidence>
<keyword evidence="4 10" id="KW-0963">Cytoplasm</keyword>
<dbReference type="Pfam" id="PF00712">
    <property type="entry name" value="DNA_pol3_beta"/>
    <property type="match status" value="1"/>
</dbReference>
<evidence type="ECO:0000313" key="15">
    <source>
        <dbReference type="Proteomes" id="UP000321934"/>
    </source>
</evidence>
<evidence type="ECO:0000256" key="4">
    <source>
        <dbReference type="ARBA" id="ARBA00022490"/>
    </source>
</evidence>
<reference evidence="14 15" key="1">
    <citation type="journal article" date="2019" name="ISME J.">
        <title>Deianiraea, an extracellular bacterium associated with the ciliate Paramecium, suggests an alternative scenario for the evolution of Rickettsiales.</title>
        <authorList>
            <person name="Castelli M."/>
            <person name="Sabaneyeva E."/>
            <person name="Lanzoni O."/>
            <person name="Lebedeva N."/>
            <person name="Floriano A.M."/>
            <person name="Gaiarsa S."/>
            <person name="Benken K."/>
            <person name="Modeo L."/>
            <person name="Bandi C."/>
            <person name="Potekhin A."/>
            <person name="Sassera D."/>
            <person name="Petroni G."/>
        </authorList>
    </citation>
    <scope>NUCLEOTIDE SEQUENCE [LARGE SCALE GENOMIC DNA]</scope>
    <source>
        <strain evidence="14">CyL4-1</strain>
    </source>
</reference>
<comment type="similarity">
    <text evidence="2 10">Belongs to the beta sliding clamp family.</text>
</comment>
<dbReference type="InterPro" id="IPR022637">
    <property type="entry name" value="DNA_polIII_beta_cen"/>
</dbReference>
<keyword evidence="7 10" id="KW-0235">DNA replication</keyword>
<dbReference type="CDD" id="cd00140">
    <property type="entry name" value="beta_clamp"/>
    <property type="match status" value="1"/>
</dbReference>
<gene>
    <name evidence="14" type="ORF">Deia_01134</name>
</gene>
<dbReference type="EMBL" id="CP029077">
    <property type="protein sequence ID" value="QED23915.1"/>
    <property type="molecule type" value="Genomic_DNA"/>
</dbReference>
<comment type="subcellular location">
    <subcellularLocation>
        <location evidence="1 10">Cytoplasm</location>
    </subcellularLocation>
</comment>
<dbReference type="PANTHER" id="PTHR30478">
    <property type="entry name" value="DNA POLYMERASE III SUBUNIT BETA"/>
    <property type="match status" value="1"/>
</dbReference>
<comment type="subunit">
    <text evidence="10">Forms a ring-shaped head-to-tail homodimer around DNA.</text>
</comment>
<dbReference type="Proteomes" id="UP000321934">
    <property type="component" value="Chromosome"/>
</dbReference>
<evidence type="ECO:0000256" key="6">
    <source>
        <dbReference type="ARBA" id="ARBA00022695"/>
    </source>
</evidence>
<dbReference type="GO" id="GO:0003887">
    <property type="term" value="F:DNA-directed DNA polymerase activity"/>
    <property type="evidence" value="ECO:0007669"/>
    <property type="project" value="UniProtKB-UniRule"/>
</dbReference>
<dbReference type="GO" id="GO:0008408">
    <property type="term" value="F:3'-5' exonuclease activity"/>
    <property type="evidence" value="ECO:0007669"/>
    <property type="project" value="InterPro"/>
</dbReference>
<comment type="function">
    <text evidence="10">Confers DNA tethering and processivity to DNA polymerases and other proteins. Acts as a clamp, forming a ring around DNA (a reaction catalyzed by the clamp-loading complex) which diffuses in an ATP-independent manner freely and bidirectionally along dsDNA. Initially characterized for its ability to contact the catalytic subunit of DNA polymerase III (Pol III), a complex, multichain enzyme responsible for most of the replicative synthesis in bacteria; Pol III exhibits 3'-5' exonuclease proofreading activity. The beta chain is required for initiation of replication as well as for processivity of DNA replication.</text>
</comment>
<evidence type="ECO:0000313" key="14">
    <source>
        <dbReference type="EMBL" id="QED23915.1"/>
    </source>
</evidence>
<feature type="domain" description="DNA polymerase III beta sliding clamp N-terminal" evidence="11">
    <location>
        <begin position="1"/>
        <end position="122"/>
    </location>
</feature>
<evidence type="ECO:0000256" key="8">
    <source>
        <dbReference type="ARBA" id="ARBA00022932"/>
    </source>
</evidence>
<keyword evidence="9" id="KW-0238">DNA-binding</keyword>
<sequence length="368" mass="40481">MNFSILQSQAIKCLNHVIGSTDKKDFLDILSCVKVEIKSNIAKFTTTNLDMQSSDSVEIKSSGDFSFLAPIYSIIEIVKHLPASAEITFTIDDANPNILKISSGKFNFNLSIVPVEDFPSMPATNFEHNIKIKSDKLLECIKKTQFSISNDEVRYNLNGLMLHTEAGKLNFVSTDGHRLSVASTEVSIANDLPNSIIPKRAISEIVKICSNSSDVELDFSTNKVSVKAGNVVFISKLIDGTFPDYKRVIPQSNDKLLTLECAVLAKAVELVSIANMGQENKGVIFTISENGIEISSKVDSCQASEFVSATYTSKEQAVAKYNYKYILDVMSNVGTKSCIFKISSPESPILILPEGNENLRFVVMPMKM</sequence>
<keyword evidence="15" id="KW-1185">Reference proteome</keyword>
<evidence type="ECO:0000256" key="9">
    <source>
        <dbReference type="ARBA" id="ARBA00023125"/>
    </source>
</evidence>
<dbReference type="InterPro" id="IPR001001">
    <property type="entry name" value="DNA_polIII_beta"/>
</dbReference>
<evidence type="ECO:0000256" key="2">
    <source>
        <dbReference type="ARBA" id="ARBA00010752"/>
    </source>
</evidence>
<dbReference type="AlphaFoldDB" id="A0A5B8XGD8"/>
<dbReference type="NCBIfam" id="TIGR00663">
    <property type="entry name" value="dnan"/>
    <property type="match status" value="1"/>
</dbReference>
<organism evidence="14 15">
    <name type="scientific">Candidatus Deianiraea vastatrix</name>
    <dbReference type="NCBI Taxonomy" id="2163644"/>
    <lineage>
        <taxon>Bacteria</taxon>
        <taxon>Pseudomonadati</taxon>
        <taxon>Pseudomonadota</taxon>
        <taxon>Alphaproteobacteria</taxon>
        <taxon>Rickettsiales</taxon>
        <taxon>Candidatus Deianiraeaceae</taxon>
        <taxon>Candidatus Deianiraea</taxon>
    </lineage>
</organism>
<dbReference type="GO" id="GO:0006271">
    <property type="term" value="P:DNA strand elongation involved in DNA replication"/>
    <property type="evidence" value="ECO:0007669"/>
    <property type="project" value="TreeGrafter"/>
</dbReference>
<dbReference type="Gene3D" id="3.70.10.10">
    <property type="match status" value="1"/>
</dbReference>
<dbReference type="RefSeq" id="WP_146821407.1">
    <property type="nucleotide sequence ID" value="NZ_CP029077.1"/>
</dbReference>
<dbReference type="Gene3D" id="3.10.150.10">
    <property type="entry name" value="DNA Polymerase III, subunit A, domain 2"/>
    <property type="match status" value="1"/>
</dbReference>